<evidence type="ECO:0000313" key="3">
    <source>
        <dbReference type="Proteomes" id="UP000562322"/>
    </source>
</evidence>
<dbReference type="InterPro" id="IPR003879">
    <property type="entry name" value="Butyrophylin_SPRY"/>
</dbReference>
<dbReference type="Pfam" id="PF00622">
    <property type="entry name" value="SPRY"/>
    <property type="match status" value="1"/>
</dbReference>
<feature type="non-terminal residue" evidence="2">
    <location>
        <position position="1"/>
    </location>
</feature>
<organism evidence="2 3">
    <name type="scientific">Alectura lathami</name>
    <name type="common">Australian brush turkey</name>
    <dbReference type="NCBI Taxonomy" id="81907"/>
    <lineage>
        <taxon>Eukaryota</taxon>
        <taxon>Metazoa</taxon>
        <taxon>Chordata</taxon>
        <taxon>Craniata</taxon>
        <taxon>Vertebrata</taxon>
        <taxon>Euteleostomi</taxon>
        <taxon>Archelosauria</taxon>
        <taxon>Archosauria</taxon>
        <taxon>Dinosauria</taxon>
        <taxon>Saurischia</taxon>
        <taxon>Theropoda</taxon>
        <taxon>Coelurosauria</taxon>
        <taxon>Aves</taxon>
        <taxon>Neognathae</taxon>
        <taxon>Galloanserae</taxon>
        <taxon>Galliformes</taxon>
        <taxon>Megapodiidae</taxon>
        <taxon>Alectura</taxon>
    </lineage>
</organism>
<dbReference type="PANTHER" id="PTHR24103">
    <property type="entry name" value="E3 UBIQUITIN-PROTEIN LIGASE TRIM"/>
    <property type="match status" value="1"/>
</dbReference>
<dbReference type="InterPro" id="IPR003877">
    <property type="entry name" value="SPRY_dom"/>
</dbReference>
<dbReference type="FunFam" id="2.60.120.920:FF:000004">
    <property type="entry name" value="Butyrophilin subfamily 1 member A1"/>
    <property type="match status" value="1"/>
</dbReference>
<dbReference type="Pfam" id="PF13765">
    <property type="entry name" value="PRY"/>
    <property type="match status" value="1"/>
</dbReference>
<dbReference type="InterPro" id="IPR013320">
    <property type="entry name" value="ConA-like_dom_sf"/>
</dbReference>
<dbReference type="InterPro" id="IPR043136">
    <property type="entry name" value="B30.2/SPRY_sf"/>
</dbReference>
<keyword evidence="3" id="KW-1185">Reference proteome</keyword>
<accession>A0A7L0W6L4</accession>
<dbReference type="PRINTS" id="PR01407">
    <property type="entry name" value="BUTYPHLNCDUF"/>
</dbReference>
<evidence type="ECO:0000313" key="2">
    <source>
        <dbReference type="EMBL" id="NXL86758.1"/>
    </source>
</evidence>
<protein>
    <submittedName>
        <fullName evidence="2">ERMAP protein</fullName>
    </submittedName>
</protein>
<feature type="domain" description="B30.2/SPRY" evidence="1">
    <location>
        <begin position="1"/>
        <end position="152"/>
    </location>
</feature>
<comment type="caution">
    <text evidence="2">The sequence shown here is derived from an EMBL/GenBank/DDBJ whole genome shotgun (WGS) entry which is preliminary data.</text>
</comment>
<dbReference type="PROSITE" id="PS50188">
    <property type="entry name" value="B302_SPRY"/>
    <property type="match status" value="1"/>
</dbReference>
<dbReference type="InterPro" id="IPR050143">
    <property type="entry name" value="TRIM/RBCC"/>
</dbReference>
<evidence type="ECO:0000259" key="1">
    <source>
        <dbReference type="PROSITE" id="PS50188"/>
    </source>
</evidence>
<proteinExistence type="predicted"/>
<dbReference type="OrthoDB" id="128536at2759"/>
<dbReference type="EMBL" id="VXAV01003692">
    <property type="protein sequence ID" value="NXL86758.1"/>
    <property type="molecule type" value="Genomic_DNA"/>
</dbReference>
<reference evidence="2 3" key="1">
    <citation type="submission" date="2019-09" db="EMBL/GenBank/DDBJ databases">
        <title>Bird 10,000 Genomes (B10K) Project - Family phase.</title>
        <authorList>
            <person name="Zhang G."/>
        </authorList>
    </citation>
    <scope>NUCLEOTIDE SEQUENCE [LARGE SCALE GENOMIC DNA]</scope>
    <source>
        <strain evidence="2">B10K-DU-001-39</strain>
        <tissue evidence="2">Muscle</tissue>
    </source>
</reference>
<dbReference type="AlphaFoldDB" id="A0A7L0W6L4"/>
<dbReference type="InterPro" id="IPR006574">
    <property type="entry name" value="PRY"/>
</dbReference>
<dbReference type="Gene3D" id="2.60.120.920">
    <property type="match status" value="1"/>
</dbReference>
<dbReference type="SMART" id="SM00589">
    <property type="entry name" value="PRY"/>
    <property type="match status" value="1"/>
</dbReference>
<feature type="non-terminal residue" evidence="2">
    <location>
        <position position="152"/>
    </location>
</feature>
<sequence>ITLDPATAHPELLLSPDLRSLLLADSPQTLPPDPRRFTESTSALSSQSFSAGSAYWEVTVGDRAVGMLGVCRESVQRQGPLAVSPSAGFWAVKVGGGGALAALSSPPVAVEVRTAPRAIGVLLEHEAGVVSFYNVSDGSHMFTFSDEFGEPL</sequence>
<gene>
    <name evidence="2" type="primary">Ermap_0</name>
    <name evidence="2" type="ORF">ALELAT_R06851</name>
</gene>
<dbReference type="InterPro" id="IPR001870">
    <property type="entry name" value="B30.2/SPRY"/>
</dbReference>
<dbReference type="SUPFAM" id="SSF49899">
    <property type="entry name" value="Concanavalin A-like lectins/glucanases"/>
    <property type="match status" value="1"/>
</dbReference>
<dbReference type="CDD" id="cd13733">
    <property type="entry name" value="SPRY_PRY_C-I_1"/>
    <property type="match status" value="1"/>
</dbReference>
<dbReference type="Proteomes" id="UP000562322">
    <property type="component" value="Unassembled WGS sequence"/>
</dbReference>
<name>A0A7L0W6L4_ALELA</name>